<sequence length="194" mass="22506">MTSKRGVIPSKRISYPDTPLEIKAAKRRRKNTSKASSIIKQDCNDSVFVLHRVQCASATEEQHELKKMSLMLQQMGHLLKLSYWWISQLLPRVNMTVDNTSNASKDEEKVDPISLGERKNYPFEGFNISNEAPKQLTQLINDYSEWIVDVLLKHHTGRKQNDERYKVNESRLGFDMFDFIVAHSGMKNWFCLIS</sequence>
<proteinExistence type="predicted"/>
<reference evidence="1 2" key="1">
    <citation type="journal article" date="2017" name="Genome Biol.">
        <title>New reference genome sequences of hot pepper reveal the massive evolution of plant disease-resistance genes by retroduplication.</title>
        <authorList>
            <person name="Kim S."/>
            <person name="Park J."/>
            <person name="Yeom S.I."/>
            <person name="Kim Y.M."/>
            <person name="Seo E."/>
            <person name="Kim K.T."/>
            <person name="Kim M.S."/>
            <person name="Lee J.M."/>
            <person name="Cheong K."/>
            <person name="Shin H.S."/>
            <person name="Kim S.B."/>
            <person name="Han K."/>
            <person name="Lee J."/>
            <person name="Park M."/>
            <person name="Lee H.A."/>
            <person name="Lee H.Y."/>
            <person name="Lee Y."/>
            <person name="Oh S."/>
            <person name="Lee J.H."/>
            <person name="Choi E."/>
            <person name="Choi E."/>
            <person name="Lee S.E."/>
            <person name="Jeon J."/>
            <person name="Kim H."/>
            <person name="Choi G."/>
            <person name="Song H."/>
            <person name="Lee J."/>
            <person name="Lee S.C."/>
            <person name="Kwon J.K."/>
            <person name="Lee H.Y."/>
            <person name="Koo N."/>
            <person name="Hong Y."/>
            <person name="Kim R.W."/>
            <person name="Kang W.H."/>
            <person name="Huh J.H."/>
            <person name="Kang B.C."/>
            <person name="Yang T.J."/>
            <person name="Lee Y.H."/>
            <person name="Bennetzen J.L."/>
            <person name="Choi D."/>
        </authorList>
    </citation>
    <scope>NUCLEOTIDE SEQUENCE [LARGE SCALE GENOMIC DNA]</scope>
    <source>
        <strain evidence="2">cv. PBC81</strain>
    </source>
</reference>
<protein>
    <submittedName>
        <fullName evidence="1">Uncharacterized protein</fullName>
    </submittedName>
</protein>
<accession>A0A2G2X9S6</accession>
<name>A0A2G2X9S6_CAPBA</name>
<dbReference type="AlphaFoldDB" id="A0A2G2X9S6"/>
<keyword evidence="2" id="KW-1185">Reference proteome</keyword>
<evidence type="ECO:0000313" key="1">
    <source>
        <dbReference type="EMBL" id="PHT54101.1"/>
    </source>
</evidence>
<comment type="caution">
    <text evidence="1">The sequence shown here is derived from an EMBL/GenBank/DDBJ whole genome shotgun (WGS) entry which is preliminary data.</text>
</comment>
<dbReference type="Proteomes" id="UP000224567">
    <property type="component" value="Unassembled WGS sequence"/>
</dbReference>
<dbReference type="EMBL" id="MLFT02000003">
    <property type="protein sequence ID" value="PHT54101.1"/>
    <property type="molecule type" value="Genomic_DNA"/>
</dbReference>
<organism evidence="1 2">
    <name type="scientific">Capsicum baccatum</name>
    <name type="common">Peruvian pepper</name>
    <dbReference type="NCBI Taxonomy" id="33114"/>
    <lineage>
        <taxon>Eukaryota</taxon>
        <taxon>Viridiplantae</taxon>
        <taxon>Streptophyta</taxon>
        <taxon>Embryophyta</taxon>
        <taxon>Tracheophyta</taxon>
        <taxon>Spermatophyta</taxon>
        <taxon>Magnoliopsida</taxon>
        <taxon>eudicotyledons</taxon>
        <taxon>Gunneridae</taxon>
        <taxon>Pentapetalae</taxon>
        <taxon>asterids</taxon>
        <taxon>lamiids</taxon>
        <taxon>Solanales</taxon>
        <taxon>Solanaceae</taxon>
        <taxon>Solanoideae</taxon>
        <taxon>Capsiceae</taxon>
        <taxon>Capsicum</taxon>
    </lineage>
</organism>
<dbReference type="OrthoDB" id="1328488at2759"/>
<reference evidence="2" key="2">
    <citation type="journal article" date="2017" name="J. Anim. Genet.">
        <title>Multiple reference genome sequences of hot pepper reveal the massive evolution of plant disease resistance genes by retroduplication.</title>
        <authorList>
            <person name="Kim S."/>
            <person name="Park J."/>
            <person name="Yeom S.-I."/>
            <person name="Kim Y.-M."/>
            <person name="Seo E."/>
            <person name="Kim K.-T."/>
            <person name="Kim M.-S."/>
            <person name="Lee J.M."/>
            <person name="Cheong K."/>
            <person name="Shin H.-S."/>
            <person name="Kim S.-B."/>
            <person name="Han K."/>
            <person name="Lee J."/>
            <person name="Park M."/>
            <person name="Lee H.-A."/>
            <person name="Lee H.-Y."/>
            <person name="Lee Y."/>
            <person name="Oh S."/>
            <person name="Lee J.H."/>
            <person name="Choi E."/>
            <person name="Choi E."/>
            <person name="Lee S.E."/>
            <person name="Jeon J."/>
            <person name="Kim H."/>
            <person name="Choi G."/>
            <person name="Song H."/>
            <person name="Lee J."/>
            <person name="Lee S.-C."/>
            <person name="Kwon J.-K."/>
            <person name="Lee H.-Y."/>
            <person name="Koo N."/>
            <person name="Hong Y."/>
            <person name="Kim R.W."/>
            <person name="Kang W.-H."/>
            <person name="Huh J.H."/>
            <person name="Kang B.-C."/>
            <person name="Yang T.-J."/>
            <person name="Lee Y.-H."/>
            <person name="Bennetzen J.L."/>
            <person name="Choi D."/>
        </authorList>
    </citation>
    <scope>NUCLEOTIDE SEQUENCE [LARGE SCALE GENOMIC DNA]</scope>
    <source>
        <strain evidence="2">cv. PBC81</strain>
    </source>
</reference>
<gene>
    <name evidence="1" type="ORF">CQW23_08563</name>
</gene>
<evidence type="ECO:0000313" key="2">
    <source>
        <dbReference type="Proteomes" id="UP000224567"/>
    </source>
</evidence>